<keyword evidence="1" id="KW-0805">Transcription regulation</keyword>
<dbReference type="PANTHER" id="PTHR30055:SF238">
    <property type="entry name" value="MYCOFACTOCIN BIOSYNTHESIS TRANSCRIPTIONAL REGULATOR MFTR-RELATED"/>
    <property type="match status" value="1"/>
</dbReference>
<evidence type="ECO:0000259" key="5">
    <source>
        <dbReference type="PROSITE" id="PS50977"/>
    </source>
</evidence>
<feature type="DNA-binding region" description="H-T-H motif" evidence="4">
    <location>
        <begin position="35"/>
        <end position="54"/>
    </location>
</feature>
<protein>
    <submittedName>
        <fullName evidence="6">TetR family transcriptional regulator</fullName>
    </submittedName>
</protein>
<dbReference type="PROSITE" id="PS50977">
    <property type="entry name" value="HTH_TETR_2"/>
    <property type="match status" value="1"/>
</dbReference>
<dbReference type="Pfam" id="PF17754">
    <property type="entry name" value="TetR_C_14"/>
    <property type="match status" value="1"/>
</dbReference>
<sequence>MAAQDWRERKKAQTRQRLQEQALRLFTERGYEATTVEQIAAAAGVSHMTFFRYFPTKEDVVLSDSYDPLLVAAIRGRHRAEHPVTRIHAAVRESLTAIYAADRDALLARVRLALRTPALRARLWENQFATRDLLAGALVDGPPGFATRILASACLATLTTALEEWVATDGAAELPDLVDAAFEALGEGWRP</sequence>
<feature type="domain" description="HTH tetR-type" evidence="5">
    <location>
        <begin position="12"/>
        <end position="72"/>
    </location>
</feature>
<comment type="caution">
    <text evidence="6">The sequence shown here is derived from an EMBL/GenBank/DDBJ whole genome shotgun (WGS) entry which is preliminary data.</text>
</comment>
<evidence type="ECO:0000256" key="1">
    <source>
        <dbReference type="ARBA" id="ARBA00023015"/>
    </source>
</evidence>
<evidence type="ECO:0000256" key="3">
    <source>
        <dbReference type="ARBA" id="ARBA00023163"/>
    </source>
</evidence>
<keyword evidence="2 4" id="KW-0238">DNA-binding</keyword>
<evidence type="ECO:0000313" key="6">
    <source>
        <dbReference type="EMBL" id="MFC4857774.1"/>
    </source>
</evidence>
<dbReference type="Proteomes" id="UP001595859">
    <property type="component" value="Unassembled WGS sequence"/>
</dbReference>
<dbReference type="InterPro" id="IPR050109">
    <property type="entry name" value="HTH-type_TetR-like_transc_reg"/>
</dbReference>
<name>A0ABV9SA33_9PSEU</name>
<keyword evidence="3" id="KW-0804">Transcription</keyword>
<dbReference type="Pfam" id="PF00440">
    <property type="entry name" value="TetR_N"/>
    <property type="match status" value="1"/>
</dbReference>
<gene>
    <name evidence="6" type="ORF">ACFPCV_30105</name>
</gene>
<dbReference type="Gene3D" id="1.10.357.10">
    <property type="entry name" value="Tetracycline Repressor, domain 2"/>
    <property type="match status" value="1"/>
</dbReference>
<evidence type="ECO:0000256" key="4">
    <source>
        <dbReference type="PROSITE-ProRule" id="PRU00335"/>
    </source>
</evidence>
<dbReference type="InterPro" id="IPR001647">
    <property type="entry name" value="HTH_TetR"/>
</dbReference>
<organism evidence="6 7">
    <name type="scientific">Actinophytocola glycyrrhizae</name>
    <dbReference type="NCBI Taxonomy" id="2044873"/>
    <lineage>
        <taxon>Bacteria</taxon>
        <taxon>Bacillati</taxon>
        <taxon>Actinomycetota</taxon>
        <taxon>Actinomycetes</taxon>
        <taxon>Pseudonocardiales</taxon>
        <taxon>Pseudonocardiaceae</taxon>
    </lineage>
</organism>
<dbReference type="PRINTS" id="PR00455">
    <property type="entry name" value="HTHTETR"/>
</dbReference>
<dbReference type="InterPro" id="IPR009057">
    <property type="entry name" value="Homeodomain-like_sf"/>
</dbReference>
<dbReference type="RefSeq" id="WP_378059787.1">
    <property type="nucleotide sequence ID" value="NZ_JBHSIS010000020.1"/>
</dbReference>
<dbReference type="Gene3D" id="1.10.10.60">
    <property type="entry name" value="Homeodomain-like"/>
    <property type="match status" value="1"/>
</dbReference>
<accession>A0ABV9SA33</accession>
<dbReference type="SUPFAM" id="SSF46689">
    <property type="entry name" value="Homeodomain-like"/>
    <property type="match status" value="1"/>
</dbReference>
<evidence type="ECO:0000256" key="2">
    <source>
        <dbReference type="ARBA" id="ARBA00023125"/>
    </source>
</evidence>
<keyword evidence="7" id="KW-1185">Reference proteome</keyword>
<evidence type="ECO:0000313" key="7">
    <source>
        <dbReference type="Proteomes" id="UP001595859"/>
    </source>
</evidence>
<reference evidence="7" key="1">
    <citation type="journal article" date="2019" name="Int. J. Syst. Evol. Microbiol.">
        <title>The Global Catalogue of Microorganisms (GCM) 10K type strain sequencing project: providing services to taxonomists for standard genome sequencing and annotation.</title>
        <authorList>
            <consortium name="The Broad Institute Genomics Platform"/>
            <consortium name="The Broad Institute Genome Sequencing Center for Infectious Disease"/>
            <person name="Wu L."/>
            <person name="Ma J."/>
        </authorList>
    </citation>
    <scope>NUCLEOTIDE SEQUENCE [LARGE SCALE GENOMIC DNA]</scope>
    <source>
        <strain evidence="7">ZS-22-S1</strain>
    </source>
</reference>
<dbReference type="EMBL" id="JBHSIS010000020">
    <property type="protein sequence ID" value="MFC4857774.1"/>
    <property type="molecule type" value="Genomic_DNA"/>
</dbReference>
<dbReference type="InterPro" id="IPR041347">
    <property type="entry name" value="MftR_C"/>
</dbReference>
<dbReference type="PANTHER" id="PTHR30055">
    <property type="entry name" value="HTH-TYPE TRANSCRIPTIONAL REGULATOR RUTR"/>
    <property type="match status" value="1"/>
</dbReference>
<proteinExistence type="predicted"/>